<reference evidence="2 3" key="1">
    <citation type="submission" date="2017-03" db="EMBL/GenBank/DDBJ databases">
        <title>Genomes of endolithic fungi from Antarctica.</title>
        <authorList>
            <person name="Coleine C."/>
            <person name="Masonjones S."/>
            <person name="Stajich J.E."/>
        </authorList>
    </citation>
    <scope>NUCLEOTIDE SEQUENCE [LARGE SCALE GENOMIC DNA]</scope>
    <source>
        <strain evidence="2 3">CCFEE 5311</strain>
    </source>
</reference>
<evidence type="ECO:0000313" key="3">
    <source>
        <dbReference type="Proteomes" id="UP000310066"/>
    </source>
</evidence>
<feature type="compositionally biased region" description="Basic and acidic residues" evidence="1">
    <location>
        <begin position="286"/>
        <end position="303"/>
    </location>
</feature>
<evidence type="ECO:0000256" key="1">
    <source>
        <dbReference type="SAM" id="MobiDB-lite"/>
    </source>
</evidence>
<name>A0A4V6WJS8_9PEZI</name>
<gene>
    <name evidence="2" type="ORF">B0A54_16911</name>
</gene>
<dbReference type="EMBL" id="NAJP01000123">
    <property type="protein sequence ID" value="TKA27869.1"/>
    <property type="molecule type" value="Genomic_DNA"/>
</dbReference>
<feature type="region of interest" description="Disordered" evidence="1">
    <location>
        <begin position="264"/>
        <end position="303"/>
    </location>
</feature>
<feature type="region of interest" description="Disordered" evidence="1">
    <location>
        <begin position="176"/>
        <end position="195"/>
    </location>
</feature>
<dbReference type="Proteomes" id="UP000310066">
    <property type="component" value="Unassembled WGS sequence"/>
</dbReference>
<organism evidence="2 3">
    <name type="scientific">Friedmanniomyces endolithicus</name>
    <dbReference type="NCBI Taxonomy" id="329885"/>
    <lineage>
        <taxon>Eukaryota</taxon>
        <taxon>Fungi</taxon>
        <taxon>Dikarya</taxon>
        <taxon>Ascomycota</taxon>
        <taxon>Pezizomycotina</taxon>
        <taxon>Dothideomycetes</taxon>
        <taxon>Dothideomycetidae</taxon>
        <taxon>Mycosphaerellales</taxon>
        <taxon>Teratosphaeriaceae</taxon>
        <taxon>Friedmanniomyces</taxon>
    </lineage>
</organism>
<accession>A0A4V6WJS8</accession>
<feature type="region of interest" description="Disordered" evidence="1">
    <location>
        <begin position="93"/>
        <end position="157"/>
    </location>
</feature>
<protein>
    <submittedName>
        <fullName evidence="2">Uncharacterized protein</fullName>
    </submittedName>
</protein>
<comment type="caution">
    <text evidence="2">The sequence shown here is derived from an EMBL/GenBank/DDBJ whole genome shotgun (WGS) entry which is preliminary data.</text>
</comment>
<evidence type="ECO:0000313" key="2">
    <source>
        <dbReference type="EMBL" id="TKA27869.1"/>
    </source>
</evidence>
<dbReference type="OrthoDB" id="10312781at2759"/>
<proteinExistence type="predicted"/>
<dbReference type="AlphaFoldDB" id="A0A4V6WJS8"/>
<sequence length="326" mass="35442">MAPRPPALSVSKANLQALTKAALPLHYPGLSPEDVCLNILGNDYEQLDEDEYKKFKTRIRQGLGVLFQENRISRQRARGPNGGPAYEYVSKESGRADRLPDQVNSTGSPHAGTAEGSLVPSETPRATSEPQAGPTVSRGTQPDSVPESDFDGVLPQTPNEVAATGVQHPQVAANGGNVAETHKQRDSCNPSSGTEDTDMAIMELGKQVTQARMLHAQSMEAMNHVSDLKIQQQAIQDNYTALESKAHAEEAEAQEFVAEAQKLRHQASGGKGRAAELRKQSIRSMGEARRGSEQHKEREEVVVKAEDEALKIKERLQEVKRALGID</sequence>